<dbReference type="GO" id="GO:0008270">
    <property type="term" value="F:zinc ion binding"/>
    <property type="evidence" value="ECO:0007669"/>
    <property type="project" value="UniProtKB-KW"/>
</dbReference>
<reference evidence="10 11" key="1">
    <citation type="submission" date="2017-03" db="EMBL/GenBank/DDBJ databases">
        <title>Genome of the blue death feigning beetle - Asbolus verrucosus.</title>
        <authorList>
            <person name="Rider S.D."/>
        </authorList>
    </citation>
    <scope>NUCLEOTIDE SEQUENCE [LARGE SCALE GENOMIC DNA]</scope>
    <source>
        <strain evidence="10">Butters</strain>
        <tissue evidence="10">Head and leg muscle</tissue>
    </source>
</reference>
<dbReference type="InterPro" id="IPR040025">
    <property type="entry name" value="Znf622/Rei1/Reh1"/>
</dbReference>
<dbReference type="GO" id="GO:0042273">
    <property type="term" value="P:ribosomal large subunit biogenesis"/>
    <property type="evidence" value="ECO:0007669"/>
    <property type="project" value="TreeGrafter"/>
</dbReference>
<dbReference type="STRING" id="1661398.A0A482VX85"/>
<dbReference type="InterPro" id="IPR036236">
    <property type="entry name" value="Znf_C2H2_sf"/>
</dbReference>
<dbReference type="SUPFAM" id="SSF57667">
    <property type="entry name" value="beta-beta-alpha zinc fingers"/>
    <property type="match status" value="2"/>
</dbReference>
<proteinExistence type="inferred from homology"/>
<evidence type="ECO:0000256" key="7">
    <source>
        <dbReference type="ARBA" id="ARBA00022833"/>
    </source>
</evidence>
<feature type="non-terminal residue" evidence="10">
    <location>
        <position position="285"/>
    </location>
</feature>
<dbReference type="InterPro" id="IPR041661">
    <property type="entry name" value="ZN622/Rei1/Reh1_Znf-C2H2"/>
</dbReference>
<dbReference type="SMART" id="SM00355">
    <property type="entry name" value="ZnF_C2H2"/>
    <property type="match status" value="4"/>
</dbReference>
<evidence type="ECO:0000256" key="5">
    <source>
        <dbReference type="ARBA" id="ARBA00022737"/>
    </source>
</evidence>
<organism evidence="10 11">
    <name type="scientific">Asbolus verrucosus</name>
    <name type="common">Desert ironclad beetle</name>
    <dbReference type="NCBI Taxonomy" id="1661398"/>
    <lineage>
        <taxon>Eukaryota</taxon>
        <taxon>Metazoa</taxon>
        <taxon>Ecdysozoa</taxon>
        <taxon>Arthropoda</taxon>
        <taxon>Hexapoda</taxon>
        <taxon>Insecta</taxon>
        <taxon>Pterygota</taxon>
        <taxon>Neoptera</taxon>
        <taxon>Endopterygota</taxon>
        <taxon>Coleoptera</taxon>
        <taxon>Polyphaga</taxon>
        <taxon>Cucujiformia</taxon>
        <taxon>Tenebrionidae</taxon>
        <taxon>Pimeliinae</taxon>
        <taxon>Asbolus</taxon>
    </lineage>
</organism>
<evidence type="ECO:0000256" key="3">
    <source>
        <dbReference type="ARBA" id="ARBA00022517"/>
    </source>
</evidence>
<keyword evidence="11" id="KW-1185">Reference proteome</keyword>
<comment type="caution">
    <text evidence="10">The sequence shown here is derived from an EMBL/GenBank/DDBJ whole genome shotgun (WGS) entry which is preliminary data.</text>
</comment>
<sequence>MMTSVASLNSYTCITCHVAFKLVDQQRQHYKTDWHRYNLKRKVAELPHVTAEEFQRKVQNQQNSQELSTQDKHVYCQVCRKSFGNQNAYDNHLNSKKHKENEINYVELENSQNDPNNCEIEEVDSDEWADDTENPIDNNDCLFCLHHSRNFIKNLEHMTIAHSFFIPDIEYCIDIQGFMCLWCNEKGRSFYSSDAARKHMIDKGHCKMLHEGVTLAEYVDYYDYSSSYPDVDNQVDKDEEVTIPELKSSDYQLVLPSGITLLTELWVGQKLNKKLLQKGLEMYIT</sequence>
<feature type="domain" description="C2H2-type" evidence="9">
    <location>
        <begin position="76"/>
        <end position="98"/>
    </location>
</feature>
<comment type="subcellular location">
    <subcellularLocation>
        <location evidence="1">Cytoplasm</location>
    </subcellularLocation>
</comment>
<evidence type="ECO:0000256" key="6">
    <source>
        <dbReference type="ARBA" id="ARBA00022771"/>
    </source>
</evidence>
<dbReference type="PANTHER" id="PTHR13182">
    <property type="entry name" value="ZINC FINGER PROTEIN 622"/>
    <property type="match status" value="1"/>
</dbReference>
<dbReference type="Pfam" id="PF12171">
    <property type="entry name" value="zf-C2H2_jaz"/>
    <property type="match status" value="1"/>
</dbReference>
<keyword evidence="5" id="KW-0677">Repeat</keyword>
<feature type="domain" description="C2H2-type" evidence="9">
    <location>
        <begin position="13"/>
        <end position="35"/>
    </location>
</feature>
<evidence type="ECO:0000313" key="10">
    <source>
        <dbReference type="EMBL" id="RZC37561.1"/>
    </source>
</evidence>
<dbReference type="Proteomes" id="UP000292052">
    <property type="component" value="Unassembled WGS sequence"/>
</dbReference>
<dbReference type="OrthoDB" id="19329at2759"/>
<keyword evidence="3" id="KW-0690">Ribosome biogenesis</keyword>
<evidence type="ECO:0000256" key="1">
    <source>
        <dbReference type="ARBA" id="ARBA00004496"/>
    </source>
</evidence>
<keyword evidence="6" id="KW-0863">Zinc-finger</keyword>
<dbReference type="AlphaFoldDB" id="A0A482VX85"/>
<dbReference type="Gene3D" id="3.30.160.60">
    <property type="entry name" value="Classic Zinc Finger"/>
    <property type="match status" value="1"/>
</dbReference>
<dbReference type="PANTHER" id="PTHR13182:SF8">
    <property type="entry name" value="CYTOPLASMIC 60S SUBUNIT BIOGENESIS FACTOR ZNF622"/>
    <property type="match status" value="1"/>
</dbReference>
<keyword evidence="7" id="KW-0862">Zinc</keyword>
<gene>
    <name evidence="10" type="ORF">BDFB_008274</name>
</gene>
<dbReference type="EMBL" id="QDEB01051628">
    <property type="protein sequence ID" value="RZC37561.1"/>
    <property type="molecule type" value="Genomic_DNA"/>
</dbReference>
<keyword evidence="4" id="KW-0479">Metal-binding</keyword>
<dbReference type="InterPro" id="IPR013087">
    <property type="entry name" value="Znf_C2H2_type"/>
</dbReference>
<dbReference type="InterPro" id="IPR022755">
    <property type="entry name" value="Znf_C2H2_jaz"/>
</dbReference>
<protein>
    <submittedName>
        <fullName evidence="10">Zinc finger protein 622</fullName>
    </submittedName>
</protein>
<evidence type="ECO:0000259" key="9">
    <source>
        <dbReference type="PROSITE" id="PS00028"/>
    </source>
</evidence>
<dbReference type="GO" id="GO:0030687">
    <property type="term" value="C:preribosome, large subunit precursor"/>
    <property type="evidence" value="ECO:0007669"/>
    <property type="project" value="TreeGrafter"/>
</dbReference>
<evidence type="ECO:0000256" key="4">
    <source>
        <dbReference type="ARBA" id="ARBA00022723"/>
    </source>
</evidence>
<evidence type="ECO:0000313" key="11">
    <source>
        <dbReference type="Proteomes" id="UP000292052"/>
    </source>
</evidence>
<keyword evidence="2" id="KW-0963">Cytoplasm</keyword>
<dbReference type="Pfam" id="PF12756">
    <property type="entry name" value="zf-C2H2_2"/>
    <property type="match status" value="1"/>
</dbReference>
<dbReference type="GO" id="GO:0005737">
    <property type="term" value="C:cytoplasm"/>
    <property type="evidence" value="ECO:0007669"/>
    <property type="project" value="UniProtKB-SubCell"/>
</dbReference>
<dbReference type="InterPro" id="IPR003604">
    <property type="entry name" value="Matrin/U1-like-C_Znf_C2H2"/>
</dbReference>
<dbReference type="SMART" id="SM00451">
    <property type="entry name" value="ZnF_U1"/>
    <property type="match status" value="2"/>
</dbReference>
<name>A0A482VX85_ASBVE</name>
<dbReference type="PROSITE" id="PS00028">
    <property type="entry name" value="ZINC_FINGER_C2H2_1"/>
    <property type="match status" value="2"/>
</dbReference>
<accession>A0A482VX85</accession>
<comment type="similarity">
    <text evidence="8">Belongs to the REI1 family.</text>
</comment>
<evidence type="ECO:0000256" key="2">
    <source>
        <dbReference type="ARBA" id="ARBA00022490"/>
    </source>
</evidence>
<evidence type="ECO:0000256" key="8">
    <source>
        <dbReference type="ARBA" id="ARBA00034126"/>
    </source>
</evidence>
<dbReference type="GO" id="GO:0003676">
    <property type="term" value="F:nucleic acid binding"/>
    <property type="evidence" value="ECO:0007669"/>
    <property type="project" value="InterPro"/>
</dbReference>